<evidence type="ECO:0000256" key="10">
    <source>
        <dbReference type="ARBA" id="ARBA00031550"/>
    </source>
</evidence>
<evidence type="ECO:0000256" key="1">
    <source>
        <dbReference type="ARBA" id="ARBA00001139"/>
    </source>
</evidence>
<gene>
    <name evidence="11" type="primary">mqo1_3</name>
    <name evidence="11" type="ORF">NCTC12195_04178</name>
</gene>
<evidence type="ECO:0000256" key="5">
    <source>
        <dbReference type="ARBA" id="ARBA00022532"/>
    </source>
</evidence>
<evidence type="ECO:0000256" key="8">
    <source>
        <dbReference type="ARBA" id="ARBA00023002"/>
    </source>
</evidence>
<keyword evidence="8 11" id="KW-0560">Oxidoreductase</keyword>
<accession>A0A380FMH0</accession>
<evidence type="ECO:0000256" key="6">
    <source>
        <dbReference type="ARBA" id="ARBA00022630"/>
    </source>
</evidence>
<dbReference type="Pfam" id="PF06039">
    <property type="entry name" value="Mqo"/>
    <property type="match status" value="1"/>
</dbReference>
<comment type="pathway">
    <text evidence="3">Carbohydrate metabolism; tricarboxylic acid cycle; oxaloacetate from (S)-malate (quinone route): step 1/1.</text>
</comment>
<dbReference type="GO" id="GO:0008924">
    <property type="term" value="F:L-malate dehydrogenase (quinone) activity"/>
    <property type="evidence" value="ECO:0007669"/>
    <property type="project" value="UniProtKB-EC"/>
</dbReference>
<evidence type="ECO:0000256" key="3">
    <source>
        <dbReference type="ARBA" id="ARBA00005012"/>
    </source>
</evidence>
<keyword evidence="7" id="KW-0274">FAD</keyword>
<comment type="catalytic activity">
    <reaction evidence="1">
        <text>(S)-malate + a quinone = a quinol + oxaloacetate</text>
        <dbReference type="Rhea" id="RHEA:46012"/>
        <dbReference type="ChEBI" id="CHEBI:15589"/>
        <dbReference type="ChEBI" id="CHEBI:16452"/>
        <dbReference type="ChEBI" id="CHEBI:24646"/>
        <dbReference type="ChEBI" id="CHEBI:132124"/>
        <dbReference type="EC" id="1.1.5.4"/>
    </reaction>
</comment>
<name>A0A380FMH0_STAGA</name>
<reference evidence="11 12" key="1">
    <citation type="submission" date="2018-06" db="EMBL/GenBank/DDBJ databases">
        <authorList>
            <consortium name="Pathogen Informatics"/>
            <person name="Doyle S."/>
        </authorList>
    </citation>
    <scope>NUCLEOTIDE SEQUENCE [LARGE SCALE GENOMIC DNA]</scope>
    <source>
        <strain evidence="11 12">NCTC12195</strain>
    </source>
</reference>
<evidence type="ECO:0000256" key="7">
    <source>
        <dbReference type="ARBA" id="ARBA00022827"/>
    </source>
</evidence>
<evidence type="ECO:0000256" key="4">
    <source>
        <dbReference type="ARBA" id="ARBA00013026"/>
    </source>
</evidence>
<dbReference type="EC" id="1.1.5.4" evidence="4"/>
<organism evidence="11 12">
    <name type="scientific">Staphylococcus gallinarum</name>
    <dbReference type="NCBI Taxonomy" id="1293"/>
    <lineage>
        <taxon>Bacteria</taxon>
        <taxon>Bacillati</taxon>
        <taxon>Bacillota</taxon>
        <taxon>Bacilli</taxon>
        <taxon>Bacillales</taxon>
        <taxon>Staphylococcaceae</taxon>
        <taxon>Staphylococcus</taxon>
    </lineage>
</organism>
<dbReference type="AlphaFoldDB" id="A0A380FMH0"/>
<dbReference type="Proteomes" id="UP000255277">
    <property type="component" value="Unassembled WGS sequence"/>
</dbReference>
<dbReference type="InterPro" id="IPR006231">
    <property type="entry name" value="MQO"/>
</dbReference>
<dbReference type="InterPro" id="IPR036188">
    <property type="entry name" value="FAD/NAD-bd_sf"/>
</dbReference>
<keyword evidence="5" id="KW-0816">Tricarboxylic acid cycle</keyword>
<comment type="cofactor">
    <cofactor evidence="2">
        <name>FAD</name>
        <dbReference type="ChEBI" id="CHEBI:57692"/>
    </cofactor>
</comment>
<evidence type="ECO:0000313" key="12">
    <source>
        <dbReference type="Proteomes" id="UP000255277"/>
    </source>
</evidence>
<dbReference type="EMBL" id="UHDK01000001">
    <property type="protein sequence ID" value="SUM34651.1"/>
    <property type="molecule type" value="Genomic_DNA"/>
</dbReference>
<dbReference type="UniPathway" id="UPA00223">
    <property type="reaction ID" value="UER01008"/>
</dbReference>
<keyword evidence="6" id="KW-0285">Flavoprotein</keyword>
<sequence length="80" mass="9232">MEGRTSHVPMAITYDKTGTDVNFSALTKKLFDNLADKQVELNYKHQVEDLKQRKDGVWEVKVKDLTSNEVKIYMKVTLSL</sequence>
<proteinExistence type="predicted"/>
<dbReference type="SUPFAM" id="SSF51905">
    <property type="entry name" value="FAD/NAD(P)-binding domain"/>
    <property type="match status" value="1"/>
</dbReference>
<evidence type="ECO:0000256" key="2">
    <source>
        <dbReference type="ARBA" id="ARBA00001974"/>
    </source>
</evidence>
<dbReference type="GO" id="GO:0006099">
    <property type="term" value="P:tricarboxylic acid cycle"/>
    <property type="evidence" value="ECO:0007669"/>
    <property type="project" value="UniProtKB-UniPathway"/>
</dbReference>
<evidence type="ECO:0000256" key="9">
    <source>
        <dbReference type="ARBA" id="ARBA00030660"/>
    </source>
</evidence>
<evidence type="ECO:0000313" key="11">
    <source>
        <dbReference type="EMBL" id="SUM34651.1"/>
    </source>
</evidence>
<protein>
    <recommendedName>
        <fullName evidence="4">malate dehydrogenase (quinone)</fullName>
        <ecNumber evidence="4">1.1.5.4</ecNumber>
    </recommendedName>
    <alternativeName>
        <fullName evidence="10">MQO</fullName>
    </alternativeName>
    <alternativeName>
        <fullName evidence="9">Malate dehydrogenase [quinone]</fullName>
    </alternativeName>
</protein>